<keyword evidence="3" id="KW-1185">Reference proteome</keyword>
<evidence type="ECO:0000256" key="1">
    <source>
        <dbReference type="SAM" id="MobiDB-lite"/>
    </source>
</evidence>
<comment type="caution">
    <text evidence="2">The sequence shown here is derived from an EMBL/GenBank/DDBJ whole genome shotgun (WGS) entry which is preliminary data.</text>
</comment>
<feature type="compositionally biased region" description="Polar residues" evidence="1">
    <location>
        <begin position="1"/>
        <end position="12"/>
    </location>
</feature>
<feature type="region of interest" description="Disordered" evidence="1">
    <location>
        <begin position="83"/>
        <end position="162"/>
    </location>
</feature>
<accession>A0AAV7RUZ0</accession>
<gene>
    <name evidence="2" type="ORF">NDU88_009040</name>
</gene>
<protein>
    <submittedName>
        <fullName evidence="2">Uncharacterized protein</fullName>
    </submittedName>
</protein>
<evidence type="ECO:0000313" key="2">
    <source>
        <dbReference type="EMBL" id="KAJ1156316.1"/>
    </source>
</evidence>
<dbReference type="EMBL" id="JANPWB010000009">
    <property type="protein sequence ID" value="KAJ1156316.1"/>
    <property type="molecule type" value="Genomic_DNA"/>
</dbReference>
<dbReference type="Proteomes" id="UP001066276">
    <property type="component" value="Chromosome 5"/>
</dbReference>
<reference evidence="2" key="1">
    <citation type="journal article" date="2022" name="bioRxiv">
        <title>Sequencing and chromosome-scale assembly of the giantPleurodeles waltlgenome.</title>
        <authorList>
            <person name="Brown T."/>
            <person name="Elewa A."/>
            <person name="Iarovenko S."/>
            <person name="Subramanian E."/>
            <person name="Araus A.J."/>
            <person name="Petzold A."/>
            <person name="Susuki M."/>
            <person name="Suzuki K.-i.T."/>
            <person name="Hayashi T."/>
            <person name="Toyoda A."/>
            <person name="Oliveira C."/>
            <person name="Osipova E."/>
            <person name="Leigh N.D."/>
            <person name="Simon A."/>
            <person name="Yun M.H."/>
        </authorList>
    </citation>
    <scope>NUCLEOTIDE SEQUENCE</scope>
    <source>
        <strain evidence="2">20211129_DDA</strain>
        <tissue evidence="2">Liver</tissue>
    </source>
</reference>
<feature type="region of interest" description="Disordered" evidence="1">
    <location>
        <begin position="1"/>
        <end position="65"/>
    </location>
</feature>
<organism evidence="2 3">
    <name type="scientific">Pleurodeles waltl</name>
    <name type="common">Iberian ribbed newt</name>
    <dbReference type="NCBI Taxonomy" id="8319"/>
    <lineage>
        <taxon>Eukaryota</taxon>
        <taxon>Metazoa</taxon>
        <taxon>Chordata</taxon>
        <taxon>Craniata</taxon>
        <taxon>Vertebrata</taxon>
        <taxon>Euteleostomi</taxon>
        <taxon>Amphibia</taxon>
        <taxon>Batrachia</taxon>
        <taxon>Caudata</taxon>
        <taxon>Salamandroidea</taxon>
        <taxon>Salamandridae</taxon>
        <taxon>Pleurodelinae</taxon>
        <taxon>Pleurodeles</taxon>
    </lineage>
</organism>
<proteinExistence type="predicted"/>
<sequence>MGCSPSTNQQAWAPSVPSGDPLSGRPRKRDAPATPQHSGRLTALRSTRNMSLLGREPRRLRSPSAAVVLQVARRRALRELQCRNSNPVSGEGPRAGALMWRDLQGTSPTALRPHPDPAGHHRAAPGARSPGRRRRTAPGSKLTGRGHGSRLRRPPAPPQDSM</sequence>
<name>A0AAV7RUZ0_PLEWA</name>
<dbReference type="AlphaFoldDB" id="A0AAV7RUZ0"/>
<evidence type="ECO:0000313" key="3">
    <source>
        <dbReference type="Proteomes" id="UP001066276"/>
    </source>
</evidence>
<feature type="compositionally biased region" description="Polar residues" evidence="1">
    <location>
        <begin position="35"/>
        <end position="50"/>
    </location>
</feature>